<evidence type="ECO:0000313" key="2">
    <source>
        <dbReference type="Proteomes" id="UP000607653"/>
    </source>
</evidence>
<accession>A0A822YL15</accession>
<dbReference type="Proteomes" id="UP000607653">
    <property type="component" value="Unassembled WGS sequence"/>
</dbReference>
<organism evidence="1 2">
    <name type="scientific">Nelumbo nucifera</name>
    <name type="common">Sacred lotus</name>
    <dbReference type="NCBI Taxonomy" id="4432"/>
    <lineage>
        <taxon>Eukaryota</taxon>
        <taxon>Viridiplantae</taxon>
        <taxon>Streptophyta</taxon>
        <taxon>Embryophyta</taxon>
        <taxon>Tracheophyta</taxon>
        <taxon>Spermatophyta</taxon>
        <taxon>Magnoliopsida</taxon>
        <taxon>Proteales</taxon>
        <taxon>Nelumbonaceae</taxon>
        <taxon>Nelumbo</taxon>
    </lineage>
</organism>
<evidence type="ECO:0000313" key="1">
    <source>
        <dbReference type="EMBL" id="DAD33197.1"/>
    </source>
</evidence>
<protein>
    <submittedName>
        <fullName evidence="1">Uncharacterized protein</fullName>
    </submittedName>
</protein>
<reference evidence="1 2" key="1">
    <citation type="journal article" date="2020" name="Mol. Biol. Evol.">
        <title>Distinct Expression and Methylation Patterns for Genes with Different Fates following a Single Whole-Genome Duplication in Flowering Plants.</title>
        <authorList>
            <person name="Shi T."/>
            <person name="Rahmani R.S."/>
            <person name="Gugger P.F."/>
            <person name="Wang M."/>
            <person name="Li H."/>
            <person name="Zhang Y."/>
            <person name="Li Z."/>
            <person name="Wang Q."/>
            <person name="Van de Peer Y."/>
            <person name="Marchal K."/>
            <person name="Chen J."/>
        </authorList>
    </citation>
    <scope>NUCLEOTIDE SEQUENCE [LARGE SCALE GENOMIC DNA]</scope>
    <source>
        <tissue evidence="1">Leaf</tissue>
    </source>
</reference>
<dbReference type="AlphaFoldDB" id="A0A822YL15"/>
<proteinExistence type="predicted"/>
<name>A0A822YL15_NELNU</name>
<sequence length="34" mass="4023">MVAGVWCGRVRWRKSKETLQNGRENEGRNVDWGF</sequence>
<dbReference type="EMBL" id="DUZY01000003">
    <property type="protein sequence ID" value="DAD33197.1"/>
    <property type="molecule type" value="Genomic_DNA"/>
</dbReference>
<gene>
    <name evidence="1" type="ORF">HUJ06_012048</name>
</gene>
<comment type="caution">
    <text evidence="1">The sequence shown here is derived from an EMBL/GenBank/DDBJ whole genome shotgun (WGS) entry which is preliminary data.</text>
</comment>
<keyword evidence="2" id="KW-1185">Reference proteome</keyword>